<comment type="subcellular location">
    <subcellularLocation>
        <location evidence="1">Cell outer membrane</location>
        <topology evidence="1">Multi-pass membrane protein</topology>
    </subcellularLocation>
</comment>
<organism evidence="3 4">
    <name type="scientific">Comamonas avium</name>
    <dbReference type="NCBI Taxonomy" id="2762231"/>
    <lineage>
        <taxon>Bacteria</taxon>
        <taxon>Pseudomonadati</taxon>
        <taxon>Pseudomonadota</taxon>
        <taxon>Betaproteobacteria</taxon>
        <taxon>Burkholderiales</taxon>
        <taxon>Comamonadaceae</taxon>
        <taxon>Comamonas</taxon>
    </lineage>
</organism>
<dbReference type="Pfam" id="PF09411">
    <property type="entry name" value="PagL"/>
    <property type="match status" value="1"/>
</dbReference>
<reference evidence="3 4" key="1">
    <citation type="submission" date="2020-08" db="EMBL/GenBank/DDBJ databases">
        <title>A Genomic Blueprint of the Chicken Gut Microbiome.</title>
        <authorList>
            <person name="Gilroy R."/>
            <person name="Ravi A."/>
            <person name="Getino M."/>
            <person name="Pursley I."/>
            <person name="Horton D.L."/>
            <person name="Alikhan N.-F."/>
            <person name="Baker D."/>
            <person name="Gharbi K."/>
            <person name="Hall N."/>
            <person name="Watson M."/>
            <person name="Adriaenssens E.M."/>
            <person name="Foster-Nyarko E."/>
            <person name="Jarju S."/>
            <person name="Secka A."/>
            <person name="Antonio M."/>
            <person name="Oren A."/>
            <person name="Chaudhuri R."/>
            <person name="La Ragione R.M."/>
            <person name="Hildebrand F."/>
            <person name="Pallen M.J."/>
        </authorList>
    </citation>
    <scope>NUCLEOTIDE SEQUENCE [LARGE SCALE GENOMIC DNA]</scope>
    <source>
        <strain evidence="3 4">Sa2CVA6</strain>
    </source>
</reference>
<dbReference type="EC" id="3.1.1.77" evidence="1"/>
<evidence type="ECO:0000256" key="1">
    <source>
        <dbReference type="PIRNR" id="PIRNR029681"/>
    </source>
</evidence>
<keyword evidence="1" id="KW-0472">Membrane</keyword>
<comment type="function">
    <text evidence="1">Has lipid A 3-O-deacylase activity. Hydrolyzes the ester bond at the 3 position of lipid A, a bioactive component of lipopolysaccharide (LPS), thereby releasing the primary fatty acyl moiety.</text>
</comment>
<dbReference type="PIRSF" id="PIRSF029681">
    <property type="entry name" value="PagL"/>
    <property type="match status" value="1"/>
</dbReference>
<comment type="similarity">
    <text evidence="1">Belongs to the PagL family.</text>
</comment>
<keyword evidence="4" id="KW-1185">Reference proteome</keyword>
<dbReference type="GO" id="GO:0016787">
    <property type="term" value="F:hydrolase activity"/>
    <property type="evidence" value="ECO:0007669"/>
    <property type="project" value="UniProtKB-KW"/>
</dbReference>
<accession>A0ABR8S7X1</accession>
<proteinExistence type="inferred from homology"/>
<feature type="chain" id="PRO_5046148735" description="Lipid A deacylase" evidence="2">
    <location>
        <begin position="16"/>
        <end position="176"/>
    </location>
</feature>
<name>A0ABR8S7X1_9BURK</name>
<keyword evidence="2" id="KW-0732">Signal</keyword>
<feature type="signal peptide" evidence="2">
    <location>
        <begin position="1"/>
        <end position="15"/>
    </location>
</feature>
<dbReference type="Gene3D" id="2.40.160.20">
    <property type="match status" value="1"/>
</dbReference>
<comment type="caution">
    <text evidence="3">The sequence shown here is derived from an EMBL/GenBank/DDBJ whole genome shotgun (WGS) entry which is preliminary data.</text>
</comment>
<comment type="catalytic activity">
    <reaction evidence="1">
        <text>a 3-(acyloxy)acyl derivative of bacterial toxin + H2O = a 3-hydroxyacyl derivative of bacterial toxin + a fatty acid + H(+)</text>
        <dbReference type="Rhea" id="RHEA:12032"/>
        <dbReference type="ChEBI" id="CHEBI:15377"/>
        <dbReference type="ChEBI" id="CHEBI:15378"/>
        <dbReference type="ChEBI" id="CHEBI:28868"/>
        <dbReference type="ChEBI" id="CHEBI:136853"/>
        <dbReference type="ChEBI" id="CHEBI:140675"/>
        <dbReference type="EC" id="3.1.1.77"/>
    </reaction>
</comment>
<dbReference type="Proteomes" id="UP000634919">
    <property type="component" value="Unassembled WGS sequence"/>
</dbReference>
<gene>
    <name evidence="3" type="ORF">H9646_03710</name>
</gene>
<evidence type="ECO:0000313" key="4">
    <source>
        <dbReference type="Proteomes" id="UP000634919"/>
    </source>
</evidence>
<evidence type="ECO:0000256" key="2">
    <source>
        <dbReference type="SAM" id="SignalP"/>
    </source>
</evidence>
<protein>
    <recommendedName>
        <fullName evidence="1">Lipid A deacylase</fullName>
        <ecNumber evidence="1">3.1.1.77</ecNumber>
    </recommendedName>
    <alternativeName>
        <fullName evidence="1">LPS 3-O-deacylase</fullName>
    </alternativeName>
    <alternativeName>
        <fullName evidence="1">Outer membrane enzyme</fullName>
    </alternativeName>
</protein>
<keyword evidence="1" id="KW-0998">Cell outer membrane</keyword>
<comment type="subunit">
    <text evidence="1">Homodimer.</text>
</comment>
<dbReference type="EMBL" id="JACSQK010000002">
    <property type="protein sequence ID" value="MBD7959577.1"/>
    <property type="molecule type" value="Genomic_DNA"/>
</dbReference>
<evidence type="ECO:0000313" key="3">
    <source>
        <dbReference type="EMBL" id="MBD7959577.1"/>
    </source>
</evidence>
<sequence>MMASAGLLWAASALAQTAPAPTMYVQAGAGDHRSAALTVGATLPWRNWSWNLGSGTVRGHWDAYVGGWSGKDPSDHRFTTAVIGIGPSLRWRGAQGTSPWFFEAGTGLMVSNKYFYNGDERMGTRWNFASHLGLGRNFGSASQHELSLRVQHASNAGIKKPNPGINFLQLRYARAF</sequence>
<keyword evidence="1 3" id="KW-0378">Hydrolase</keyword>
<dbReference type="InterPro" id="IPR018550">
    <property type="entry name" value="Lipid-A_deacylase-rel"/>
</dbReference>